<dbReference type="InterPro" id="IPR029787">
    <property type="entry name" value="Nucleotide_cyclase"/>
</dbReference>
<feature type="domain" description="GGDEF" evidence="2">
    <location>
        <begin position="393"/>
        <end position="526"/>
    </location>
</feature>
<dbReference type="GO" id="GO:0052621">
    <property type="term" value="F:diguanylate cyclase activity"/>
    <property type="evidence" value="ECO:0007669"/>
    <property type="project" value="TreeGrafter"/>
</dbReference>
<keyword evidence="1" id="KW-0472">Membrane</keyword>
<evidence type="ECO:0000259" key="2">
    <source>
        <dbReference type="PROSITE" id="PS50887"/>
    </source>
</evidence>
<sequence>MTKMDKKYRIRIEKCFSYQTVLLIALGIVINVIFPRLMIACSAPLYLDNIGSILVAALGGAVPGMLTAFISNYLGYFGEPSAIMFGLLTVAMAGIAAEFSERGMLRRIKGYLLLLVTLVVVGGAGGSVLGWYLYGKTVGGTIAAPYVFWLCDHGMSGFAAQFTGDLILDVTDKAITLLAVGIFLHFYSPKWRDLFPISYIYACSDKELEETHESMKVPYEGCSVYMKIIRIIVVSLIILSLFVTSFATYEFYHQVYAVNHNVFELFTYVVQTIGLEFAIIMLVLVVAGWSLYKTLKKPIDGIICQIVAFGKTDPEKWLQSEAWKNRYRVRTGDEVQVLYDSACQSEATIAQKVMSIREDESILRNLSETDQMTGILNRGSGERKIGEKIAFGQEGILCVLDCDNFKQINDTFGHAVGDKVLIAVAEKMREVSRKDDVIFRLGGDEFAMFLSGILTKENAERFFERFFDAIRTIKVAELDGYSLSVSMGAVFYQRNQKAGFDVLYRKADEMLYECKKIDGFCAKIYE</sequence>
<dbReference type="PROSITE" id="PS50887">
    <property type="entry name" value="GGDEF"/>
    <property type="match status" value="1"/>
</dbReference>
<dbReference type="SUPFAM" id="SSF55073">
    <property type="entry name" value="Nucleotide cyclase"/>
    <property type="match status" value="1"/>
</dbReference>
<evidence type="ECO:0000313" key="4">
    <source>
        <dbReference type="Proteomes" id="UP000474024"/>
    </source>
</evidence>
<name>A0A6L5YRN1_9FIRM</name>
<dbReference type="AlphaFoldDB" id="A0A6L5YRN1"/>
<dbReference type="InterPro" id="IPR000160">
    <property type="entry name" value="GGDEF_dom"/>
</dbReference>
<dbReference type="InterPro" id="IPR043128">
    <property type="entry name" value="Rev_trsase/Diguanyl_cyclase"/>
</dbReference>
<dbReference type="CDD" id="cd01949">
    <property type="entry name" value="GGDEF"/>
    <property type="match status" value="1"/>
</dbReference>
<dbReference type="NCBIfam" id="TIGR00254">
    <property type="entry name" value="GGDEF"/>
    <property type="match status" value="1"/>
</dbReference>
<dbReference type="Gene3D" id="3.30.70.270">
    <property type="match status" value="1"/>
</dbReference>
<dbReference type="SMART" id="SM00267">
    <property type="entry name" value="GGDEF"/>
    <property type="match status" value="1"/>
</dbReference>
<proteinExistence type="predicted"/>
<gene>
    <name evidence="3" type="ORF">FYJ75_09485</name>
</gene>
<feature type="transmembrane region" description="Helical" evidence="1">
    <location>
        <begin position="111"/>
        <end position="134"/>
    </location>
</feature>
<dbReference type="EMBL" id="VUNI01000015">
    <property type="protein sequence ID" value="MST75253.1"/>
    <property type="molecule type" value="Genomic_DNA"/>
</dbReference>
<evidence type="ECO:0000313" key="3">
    <source>
        <dbReference type="EMBL" id="MST75253.1"/>
    </source>
</evidence>
<dbReference type="Pfam" id="PF00990">
    <property type="entry name" value="GGDEF"/>
    <property type="match status" value="1"/>
</dbReference>
<protein>
    <submittedName>
        <fullName evidence="3">GGDEF domain-containing protein</fullName>
    </submittedName>
</protein>
<keyword evidence="1" id="KW-0812">Transmembrane</keyword>
<reference evidence="3 4" key="1">
    <citation type="submission" date="2019-08" db="EMBL/GenBank/DDBJ databases">
        <title>In-depth cultivation of the pig gut microbiome towards novel bacterial diversity and tailored functional studies.</title>
        <authorList>
            <person name="Wylensek D."/>
            <person name="Hitch T.C.A."/>
            <person name="Clavel T."/>
        </authorList>
    </citation>
    <scope>NUCLEOTIDE SEQUENCE [LARGE SCALE GENOMIC DNA]</scope>
    <source>
        <strain evidence="3 4">MUC/MUC-530-WT-4D</strain>
    </source>
</reference>
<feature type="transmembrane region" description="Helical" evidence="1">
    <location>
        <begin position="228"/>
        <end position="248"/>
    </location>
</feature>
<feature type="transmembrane region" description="Helical" evidence="1">
    <location>
        <begin position="268"/>
        <end position="292"/>
    </location>
</feature>
<evidence type="ECO:0000256" key="1">
    <source>
        <dbReference type="SAM" id="Phobius"/>
    </source>
</evidence>
<dbReference type="InterPro" id="IPR050469">
    <property type="entry name" value="Diguanylate_Cyclase"/>
</dbReference>
<accession>A0A6L5YRN1</accession>
<feature type="transmembrane region" description="Helical" evidence="1">
    <location>
        <begin position="21"/>
        <end position="47"/>
    </location>
</feature>
<comment type="caution">
    <text evidence="3">The sequence shown here is derived from an EMBL/GenBank/DDBJ whole genome shotgun (WGS) entry which is preliminary data.</text>
</comment>
<dbReference type="RefSeq" id="WP_154430216.1">
    <property type="nucleotide sequence ID" value="NZ_VUNI01000015.1"/>
</dbReference>
<dbReference type="PANTHER" id="PTHR45138">
    <property type="entry name" value="REGULATORY COMPONENTS OF SENSORY TRANSDUCTION SYSTEM"/>
    <property type="match status" value="1"/>
</dbReference>
<dbReference type="Proteomes" id="UP000474024">
    <property type="component" value="Unassembled WGS sequence"/>
</dbReference>
<keyword evidence="1" id="KW-1133">Transmembrane helix</keyword>
<keyword evidence="4" id="KW-1185">Reference proteome</keyword>
<feature type="transmembrane region" description="Helical" evidence="1">
    <location>
        <begin position="53"/>
        <end position="75"/>
    </location>
</feature>
<feature type="transmembrane region" description="Helical" evidence="1">
    <location>
        <begin position="82"/>
        <end position="99"/>
    </location>
</feature>
<dbReference type="PANTHER" id="PTHR45138:SF9">
    <property type="entry name" value="DIGUANYLATE CYCLASE DGCM-RELATED"/>
    <property type="match status" value="1"/>
</dbReference>
<organism evidence="3 4">
    <name type="scientific">Roseburia porci</name>
    <dbReference type="NCBI Taxonomy" id="2605790"/>
    <lineage>
        <taxon>Bacteria</taxon>
        <taxon>Bacillati</taxon>
        <taxon>Bacillota</taxon>
        <taxon>Clostridia</taxon>
        <taxon>Lachnospirales</taxon>
        <taxon>Lachnospiraceae</taxon>
        <taxon>Roseburia</taxon>
    </lineage>
</organism>